<evidence type="ECO:0000256" key="2">
    <source>
        <dbReference type="ARBA" id="ARBA00022490"/>
    </source>
</evidence>
<dbReference type="Pfam" id="PF17681">
    <property type="entry name" value="GCP_N_terminal"/>
    <property type="match status" value="1"/>
</dbReference>
<dbReference type="PANTHER" id="PTHR19302:SF13">
    <property type="entry name" value="GAMMA-TUBULIN COMPLEX COMPONENT 2"/>
    <property type="match status" value="1"/>
</dbReference>
<dbReference type="GO" id="GO:0005874">
    <property type="term" value="C:microtubule"/>
    <property type="evidence" value="ECO:0007669"/>
    <property type="project" value="UniProtKB-KW"/>
</dbReference>
<feature type="domain" description="Gamma tubulin complex component C-terminal" evidence="6">
    <location>
        <begin position="489"/>
        <end position="831"/>
    </location>
</feature>
<dbReference type="GO" id="GO:0051011">
    <property type="term" value="F:microtubule minus-end binding"/>
    <property type="evidence" value="ECO:0007669"/>
    <property type="project" value="TreeGrafter"/>
</dbReference>
<dbReference type="Proteomes" id="UP001152799">
    <property type="component" value="Chromosome 9"/>
</dbReference>
<dbReference type="Pfam" id="PF04130">
    <property type="entry name" value="GCP_C_terminal"/>
    <property type="match status" value="1"/>
</dbReference>
<dbReference type="GO" id="GO:0031122">
    <property type="term" value="P:cytoplasmic microtubule organization"/>
    <property type="evidence" value="ECO:0007669"/>
    <property type="project" value="TreeGrafter"/>
</dbReference>
<evidence type="ECO:0000313" key="9">
    <source>
        <dbReference type="Proteomes" id="UP001152799"/>
    </source>
</evidence>
<accession>A0A9P0DKK6</accession>
<dbReference type="InterPro" id="IPR042241">
    <property type="entry name" value="GCP_C_sf"/>
</dbReference>
<dbReference type="InterPro" id="IPR040457">
    <property type="entry name" value="GCP_C"/>
</dbReference>
<feature type="domain" description="Gamma tubulin complex component protein N-terminal" evidence="7">
    <location>
        <begin position="197"/>
        <end position="486"/>
    </location>
</feature>
<dbReference type="EMBL" id="OU892285">
    <property type="protein sequence ID" value="CAH1135871.1"/>
    <property type="molecule type" value="Genomic_DNA"/>
</dbReference>
<protein>
    <recommendedName>
        <fullName evidence="5">Gamma-tubulin complex component</fullName>
    </recommendedName>
</protein>
<dbReference type="GO" id="GO:0000278">
    <property type="term" value="P:mitotic cell cycle"/>
    <property type="evidence" value="ECO:0007669"/>
    <property type="project" value="TreeGrafter"/>
</dbReference>
<name>A0A9P0DKK6_9CUCU</name>
<evidence type="ECO:0000313" key="8">
    <source>
        <dbReference type="EMBL" id="CAH1135871.1"/>
    </source>
</evidence>
<comment type="similarity">
    <text evidence="1 5">Belongs to the TUBGCP family.</text>
</comment>
<comment type="subcellular location">
    <subcellularLocation>
        <location evidence="5">Cytoplasm</location>
        <location evidence="5">Cytoskeleton</location>
        <location evidence="5">Microtubule organizing center</location>
    </subcellularLocation>
</comment>
<keyword evidence="3 5" id="KW-0493">Microtubule</keyword>
<dbReference type="GO" id="GO:0051321">
    <property type="term" value="P:meiotic cell cycle"/>
    <property type="evidence" value="ECO:0007669"/>
    <property type="project" value="TreeGrafter"/>
</dbReference>
<dbReference type="AlphaFoldDB" id="A0A9P0DKK6"/>
<dbReference type="GO" id="GO:0043015">
    <property type="term" value="F:gamma-tubulin binding"/>
    <property type="evidence" value="ECO:0007669"/>
    <property type="project" value="InterPro"/>
</dbReference>
<dbReference type="GO" id="GO:0000930">
    <property type="term" value="C:gamma-tubulin complex"/>
    <property type="evidence" value="ECO:0007669"/>
    <property type="project" value="TreeGrafter"/>
</dbReference>
<dbReference type="PANTHER" id="PTHR19302">
    <property type="entry name" value="GAMMA TUBULIN COMPLEX PROTEIN"/>
    <property type="match status" value="1"/>
</dbReference>
<evidence type="ECO:0000256" key="1">
    <source>
        <dbReference type="ARBA" id="ARBA00010337"/>
    </source>
</evidence>
<dbReference type="OrthoDB" id="2192946at2759"/>
<organism evidence="8 9">
    <name type="scientific">Ceutorhynchus assimilis</name>
    <name type="common">cabbage seed weevil</name>
    <dbReference type="NCBI Taxonomy" id="467358"/>
    <lineage>
        <taxon>Eukaryota</taxon>
        <taxon>Metazoa</taxon>
        <taxon>Ecdysozoa</taxon>
        <taxon>Arthropoda</taxon>
        <taxon>Hexapoda</taxon>
        <taxon>Insecta</taxon>
        <taxon>Pterygota</taxon>
        <taxon>Neoptera</taxon>
        <taxon>Endopterygota</taxon>
        <taxon>Coleoptera</taxon>
        <taxon>Polyphaga</taxon>
        <taxon>Cucujiformia</taxon>
        <taxon>Curculionidae</taxon>
        <taxon>Ceutorhynchinae</taxon>
        <taxon>Ceutorhynchus</taxon>
    </lineage>
</organism>
<evidence type="ECO:0000259" key="7">
    <source>
        <dbReference type="Pfam" id="PF17681"/>
    </source>
</evidence>
<dbReference type="GO" id="GO:0000922">
    <property type="term" value="C:spindle pole"/>
    <property type="evidence" value="ECO:0007669"/>
    <property type="project" value="InterPro"/>
</dbReference>
<keyword evidence="9" id="KW-1185">Reference proteome</keyword>
<dbReference type="GO" id="GO:0051225">
    <property type="term" value="P:spindle assembly"/>
    <property type="evidence" value="ECO:0007669"/>
    <property type="project" value="TreeGrafter"/>
</dbReference>
<dbReference type="Gene3D" id="1.20.120.1900">
    <property type="entry name" value="Gamma-tubulin complex, C-terminal domain"/>
    <property type="match status" value="1"/>
</dbReference>
<keyword evidence="4 5" id="KW-0206">Cytoskeleton</keyword>
<evidence type="ECO:0000256" key="3">
    <source>
        <dbReference type="ARBA" id="ARBA00022701"/>
    </source>
</evidence>
<evidence type="ECO:0000256" key="4">
    <source>
        <dbReference type="ARBA" id="ARBA00023212"/>
    </source>
</evidence>
<keyword evidence="2 5" id="KW-0963">Cytoplasm</keyword>
<reference evidence="8" key="1">
    <citation type="submission" date="2022-01" db="EMBL/GenBank/DDBJ databases">
        <authorList>
            <person name="King R."/>
        </authorList>
    </citation>
    <scope>NUCLEOTIDE SEQUENCE</scope>
</reference>
<evidence type="ECO:0000259" key="6">
    <source>
        <dbReference type="Pfam" id="PF04130"/>
    </source>
</evidence>
<dbReference type="GO" id="GO:0007020">
    <property type="term" value="P:microtubule nucleation"/>
    <property type="evidence" value="ECO:0007669"/>
    <property type="project" value="InterPro"/>
</dbReference>
<evidence type="ECO:0000256" key="5">
    <source>
        <dbReference type="RuleBase" id="RU363050"/>
    </source>
</evidence>
<gene>
    <name evidence="8" type="ORF">CEUTPL_LOCUS14221</name>
</gene>
<sequence length="840" mass="97246">MGEFELQKIVDNILHHLSSSEIAPQEVVDYLQKNLDQNQSLTCSGVQLMDMDEIQPLLDKIEDPEPFLGKYHDLQAKNVDCLNLFVQLLNKISQDTNIKEFLGRTKKRQSHGGTGSTNFSKDNIPHIKNVLKEALKQTPKGDLSSIVNLSSSLAVASTPSMLSWVQRKPSMSLDFSTTSLSCSHATVPEISQENILIEDLLNILMGVGGNYIEPEELLDPYGPRTFRINTHVPAALQELVRQILPLASHYSMIQRFTEEKTRFEFGQVNNALAEAFHSVVNDHMMFVVQLETEAREGRLTLQKMWFYSQRNMQCLGVAADIAYAISKSDAIGGRVLSLLHDKVINSSGDEQKQQLCVKLMEDACVPYMRILEMWIFMGIISDPFNEFLVEDNEVVQKEEMPADYSADYWDKKYWIRRERIPKFLESVSDDILKAGKYLNVIRQCGKLIKNKIQPIEYKIEKIHYIEAIHKAYTNASRTLLDLVMKEQDLIKRLKSVKYYFLLDKGDFIVTLLNLCEKEFNKPTVDVMQGRLEALMDLALRLTSAANDPYKEDLKTELLPYNLLYQMYRILSIKTTSEQDFSLHIDPKTLTAIESFTFVYEVRWPLSLILNKKSMVCYQMLFRHLFYSKYVERLLCQVWKSNKVAKKFHCEDAKHYRAAFVLRQKMLHCVQNLEYHMMVEVIEPHWNTFMQKIHKVHNIDEILECHKDFLDSCLKDCMLTMPVILGTIVNILNICVEFCKFMQRMERYFVEAELGSLPNSLYESFTQNDFALQSSTSTTDNMSFKSHIDTFEGKFLSSILKLLTQINDLNRDTSEHDRLFNLLYRLNFNSFYNGAKKNVSG</sequence>
<dbReference type="InterPro" id="IPR041470">
    <property type="entry name" value="GCP_N"/>
</dbReference>
<dbReference type="InterPro" id="IPR007259">
    <property type="entry name" value="GCP"/>
</dbReference>
<proteinExistence type="inferred from homology"/>